<protein>
    <submittedName>
        <fullName evidence="1">Uncharacterized protein</fullName>
    </submittedName>
</protein>
<dbReference type="EMBL" id="ATNB01000051">
    <property type="protein sequence ID" value="EPP35493.1"/>
    <property type="molecule type" value="Genomic_DNA"/>
</dbReference>
<accession>S7J5I8</accession>
<proteinExistence type="predicted"/>
<reference evidence="1 2" key="1">
    <citation type="submission" date="2013-04" db="EMBL/GenBank/DDBJ databases">
        <title>Genome sequence of Chlamydia psittaci 10-1398/11.</title>
        <authorList>
            <person name="Huot-Creasy H."/>
            <person name="McCracken C.L."/>
            <person name="Humphries M."/>
            <person name="Sachse K."/>
            <person name="Laroucau K."/>
            <person name="Bavoil P."/>
            <person name="Myers G.S."/>
        </authorList>
    </citation>
    <scope>NUCLEOTIDE SEQUENCE [LARGE SCALE GENOMIC DNA]</scope>
    <source>
        <strain evidence="1 2">10_1398_11</strain>
    </source>
</reference>
<dbReference type="AlphaFoldDB" id="S7J5I8"/>
<gene>
    <name evidence="1" type="ORF">CP10139811_1555</name>
</gene>
<evidence type="ECO:0000313" key="1">
    <source>
        <dbReference type="EMBL" id="EPP35493.1"/>
    </source>
</evidence>
<name>S7J5I8_9CHLA</name>
<comment type="caution">
    <text evidence="1">The sequence shown here is derived from an EMBL/GenBank/DDBJ whole genome shotgun (WGS) entry which is preliminary data.</text>
</comment>
<dbReference type="HOGENOM" id="CLU_2932865_0_0_0"/>
<sequence length="60" mass="7370">MRDPKSHPEFFKRFENLSIFSFYYTISETLMKCWWGNKSFAVDRTKREKQDLINVTLKNF</sequence>
<organism evidence="1 2">
    <name type="scientific">Chlamydia ibidis</name>
    <dbReference type="NCBI Taxonomy" id="1405396"/>
    <lineage>
        <taxon>Bacteria</taxon>
        <taxon>Pseudomonadati</taxon>
        <taxon>Chlamydiota</taxon>
        <taxon>Chlamydiia</taxon>
        <taxon>Chlamydiales</taxon>
        <taxon>Chlamydiaceae</taxon>
        <taxon>Chlamydia/Chlamydophila group</taxon>
        <taxon>Chlamydia</taxon>
    </lineage>
</organism>
<dbReference type="Proteomes" id="UP000016200">
    <property type="component" value="Unassembled WGS sequence"/>
</dbReference>
<evidence type="ECO:0000313" key="2">
    <source>
        <dbReference type="Proteomes" id="UP000016200"/>
    </source>
</evidence>